<dbReference type="PROSITE" id="PS50839">
    <property type="entry name" value="CHASE"/>
    <property type="match status" value="1"/>
</dbReference>
<evidence type="ECO:0000259" key="6">
    <source>
        <dbReference type="PROSITE" id="PS50839"/>
    </source>
</evidence>
<evidence type="ECO:0000313" key="8">
    <source>
        <dbReference type="EMBL" id="RHF52716.1"/>
    </source>
</evidence>
<dbReference type="EMBL" id="QRHE01000002">
    <property type="protein sequence ID" value="RHF52716.1"/>
    <property type="molecule type" value="Genomic_DNA"/>
</dbReference>
<dbReference type="Gene3D" id="3.30.450.350">
    <property type="entry name" value="CHASE domain"/>
    <property type="match status" value="1"/>
</dbReference>
<dbReference type="AlphaFoldDB" id="A0A414NYF6"/>
<evidence type="ECO:0000256" key="1">
    <source>
        <dbReference type="ARBA" id="ARBA00004370"/>
    </source>
</evidence>
<dbReference type="Pfam" id="PF08447">
    <property type="entry name" value="PAS_3"/>
    <property type="match status" value="1"/>
</dbReference>
<dbReference type="InterPro" id="IPR042240">
    <property type="entry name" value="CHASE_sf"/>
</dbReference>
<dbReference type="SMART" id="SM01079">
    <property type="entry name" value="CHASE"/>
    <property type="match status" value="1"/>
</dbReference>
<protein>
    <submittedName>
        <fullName evidence="8">Diguanylate cyclase</fullName>
    </submittedName>
</protein>
<organism evidence="8 9">
    <name type="scientific">Mitsuokella multacida</name>
    <dbReference type="NCBI Taxonomy" id="52226"/>
    <lineage>
        <taxon>Bacteria</taxon>
        <taxon>Bacillati</taxon>
        <taxon>Bacillota</taxon>
        <taxon>Negativicutes</taxon>
        <taxon>Selenomonadales</taxon>
        <taxon>Selenomonadaceae</taxon>
        <taxon>Mitsuokella</taxon>
    </lineage>
</organism>
<evidence type="ECO:0000259" key="7">
    <source>
        <dbReference type="PROSITE" id="PS50887"/>
    </source>
</evidence>
<dbReference type="InterPro" id="IPR013655">
    <property type="entry name" value="PAS_fold_3"/>
</dbReference>
<dbReference type="CDD" id="cd00130">
    <property type="entry name" value="PAS"/>
    <property type="match status" value="1"/>
</dbReference>
<evidence type="ECO:0000256" key="3">
    <source>
        <dbReference type="ARBA" id="ARBA00022989"/>
    </source>
</evidence>
<reference evidence="8 9" key="1">
    <citation type="submission" date="2018-08" db="EMBL/GenBank/DDBJ databases">
        <title>A genome reference for cultivated species of the human gut microbiota.</title>
        <authorList>
            <person name="Zou Y."/>
            <person name="Xue W."/>
            <person name="Luo G."/>
        </authorList>
    </citation>
    <scope>NUCLEOTIDE SEQUENCE [LARGE SCALE GENOMIC DNA]</scope>
    <source>
        <strain evidence="8 9">AM25-21AC</strain>
    </source>
</reference>
<dbReference type="Gene3D" id="3.30.450.20">
    <property type="entry name" value="PAS domain"/>
    <property type="match status" value="1"/>
</dbReference>
<dbReference type="SMART" id="SM00267">
    <property type="entry name" value="GGDEF"/>
    <property type="match status" value="1"/>
</dbReference>
<dbReference type="InterPro" id="IPR000160">
    <property type="entry name" value="GGDEF_dom"/>
</dbReference>
<dbReference type="Proteomes" id="UP000283442">
    <property type="component" value="Unassembled WGS sequence"/>
</dbReference>
<keyword evidence="3 5" id="KW-1133">Transmembrane helix</keyword>
<dbReference type="Pfam" id="PF03924">
    <property type="entry name" value="CHASE"/>
    <property type="match status" value="1"/>
</dbReference>
<dbReference type="PROSITE" id="PS50887">
    <property type="entry name" value="GGDEF"/>
    <property type="match status" value="1"/>
</dbReference>
<gene>
    <name evidence="8" type="ORF">DW674_02035</name>
</gene>
<comment type="caution">
    <text evidence="8">The sequence shown here is derived from an EMBL/GenBank/DDBJ whole genome shotgun (WGS) entry which is preliminary data.</text>
</comment>
<keyword evidence="4 5" id="KW-0472">Membrane</keyword>
<dbReference type="InterPro" id="IPR043128">
    <property type="entry name" value="Rev_trsase/Diguanyl_cyclase"/>
</dbReference>
<comment type="subcellular location">
    <subcellularLocation>
        <location evidence="1">Membrane</location>
    </subcellularLocation>
</comment>
<dbReference type="InterPro" id="IPR000014">
    <property type="entry name" value="PAS"/>
</dbReference>
<dbReference type="GO" id="GO:0052621">
    <property type="term" value="F:diguanylate cyclase activity"/>
    <property type="evidence" value="ECO:0007669"/>
    <property type="project" value="TreeGrafter"/>
</dbReference>
<feature type="transmembrane region" description="Helical" evidence="5">
    <location>
        <begin position="272"/>
        <end position="296"/>
    </location>
</feature>
<dbReference type="InterPro" id="IPR029787">
    <property type="entry name" value="Nucleotide_cyclase"/>
</dbReference>
<dbReference type="PANTHER" id="PTHR45138">
    <property type="entry name" value="REGULATORY COMPONENTS OF SENSORY TRANSDUCTION SYSTEM"/>
    <property type="match status" value="1"/>
</dbReference>
<dbReference type="GO" id="GO:0007165">
    <property type="term" value="P:signal transduction"/>
    <property type="evidence" value="ECO:0007669"/>
    <property type="project" value="UniProtKB-ARBA"/>
</dbReference>
<dbReference type="PANTHER" id="PTHR45138:SF9">
    <property type="entry name" value="DIGUANYLATE CYCLASE DGCM-RELATED"/>
    <property type="match status" value="1"/>
</dbReference>
<feature type="domain" description="CHASE" evidence="6">
    <location>
        <begin position="122"/>
        <end position="212"/>
    </location>
</feature>
<dbReference type="SUPFAM" id="SSF55073">
    <property type="entry name" value="Nucleotide cyclase"/>
    <property type="match status" value="1"/>
</dbReference>
<dbReference type="InterPro" id="IPR035965">
    <property type="entry name" value="PAS-like_dom_sf"/>
</dbReference>
<dbReference type="Gene3D" id="3.30.70.270">
    <property type="match status" value="1"/>
</dbReference>
<evidence type="ECO:0000256" key="5">
    <source>
        <dbReference type="SAM" id="Phobius"/>
    </source>
</evidence>
<evidence type="ECO:0000256" key="4">
    <source>
        <dbReference type="ARBA" id="ARBA00023136"/>
    </source>
</evidence>
<feature type="domain" description="GGDEF" evidence="7">
    <location>
        <begin position="335"/>
        <end position="469"/>
    </location>
</feature>
<sequence length="617" mass="69718">MTRIMGKRGKWMKPNASRPRSKNIIITACVFLVGLMCWGIMLQDLYNKRMTSLRDHCRLDAVVFADELQQDFSEGESIVNGLAMSIANSKGRMMGDFDRITDYLVKRSELPIDSVQLLPGGVVRSVYPASKQSTLGVDAFATPQRKLALQYAEQNHELIILGPTDPQSDGMALAMMMPVFLDVGSSRPQELWGFTAVYIKVPDVFSQTVTNVDKSGLAYRLEKTGFSYNDYATILESDVAPVAPVSYTFSYGGCQWRMQLAPREGWKVMGSFGAAAALGFMALLMLTALTYILLFMHDKQKNLRRLAMTDQLTGLLNRHGLEAIIKAQLDGGRLQQALFVQLDIDDFKLINDINGHQVGDEALRHLAVIMQVFFPREAILARNGGDEFIIVLPTKDLAAAERIVRDFVSLKKEFNYQQTVYHYTISMGYAIYSADRADGKSPLDVLRDADTALYTVKLHGKNGCRRYAPGMTAARRVQMGFSLRDVVFNLPASILIYDAEGEDILFANEELISLFECDDLDDFLHYTKHSFRGIVHPDDYEQVNTSIWQQIYACTKRRDRENDAVNYRIVTKRGRVRWVIDRGRLVQSERYGRIFYVILIPDEQMDAMHAPSDKTDG</sequence>
<name>A0A414NYF6_9FIRM</name>
<dbReference type="NCBIfam" id="TIGR00254">
    <property type="entry name" value="GGDEF"/>
    <property type="match status" value="1"/>
</dbReference>
<dbReference type="GO" id="GO:0016020">
    <property type="term" value="C:membrane"/>
    <property type="evidence" value="ECO:0007669"/>
    <property type="project" value="UniProtKB-SubCell"/>
</dbReference>
<evidence type="ECO:0000256" key="2">
    <source>
        <dbReference type="ARBA" id="ARBA00022692"/>
    </source>
</evidence>
<evidence type="ECO:0000313" key="9">
    <source>
        <dbReference type="Proteomes" id="UP000283442"/>
    </source>
</evidence>
<proteinExistence type="predicted"/>
<dbReference type="InterPro" id="IPR006189">
    <property type="entry name" value="CHASE_dom"/>
</dbReference>
<dbReference type="InterPro" id="IPR050469">
    <property type="entry name" value="Diguanylate_Cyclase"/>
</dbReference>
<dbReference type="CDD" id="cd01949">
    <property type="entry name" value="GGDEF"/>
    <property type="match status" value="1"/>
</dbReference>
<keyword evidence="2 5" id="KW-0812">Transmembrane</keyword>
<dbReference type="SUPFAM" id="SSF55785">
    <property type="entry name" value="PYP-like sensor domain (PAS domain)"/>
    <property type="match status" value="1"/>
</dbReference>
<dbReference type="OrthoDB" id="9805474at2"/>
<dbReference type="Pfam" id="PF00990">
    <property type="entry name" value="GGDEF"/>
    <property type="match status" value="1"/>
</dbReference>
<accession>A0A414NYF6</accession>